<evidence type="ECO:0000256" key="5">
    <source>
        <dbReference type="ARBA" id="ARBA00023136"/>
    </source>
</evidence>
<keyword evidence="3 7" id="KW-0812">Transmembrane</keyword>
<dbReference type="Proteomes" id="UP000199520">
    <property type="component" value="Unassembled WGS sequence"/>
</dbReference>
<feature type="domain" description="MacB-like periplasmic core" evidence="9">
    <location>
        <begin position="21"/>
        <end position="242"/>
    </location>
</feature>
<dbReference type="EMBL" id="FOTS01000050">
    <property type="protein sequence ID" value="SFM17199.1"/>
    <property type="molecule type" value="Genomic_DNA"/>
</dbReference>
<keyword evidence="4 7" id="KW-1133">Transmembrane helix</keyword>
<feature type="transmembrane region" description="Helical" evidence="7">
    <location>
        <begin position="21"/>
        <end position="42"/>
    </location>
</feature>
<dbReference type="PANTHER" id="PTHR30572">
    <property type="entry name" value="MEMBRANE COMPONENT OF TRANSPORTER-RELATED"/>
    <property type="match status" value="1"/>
</dbReference>
<protein>
    <submittedName>
        <fullName evidence="10">Putative ABC transport system permease protein</fullName>
    </submittedName>
</protein>
<dbReference type="InterPro" id="IPR050250">
    <property type="entry name" value="Macrolide_Exporter_MacB"/>
</dbReference>
<dbReference type="RefSeq" id="WP_090942135.1">
    <property type="nucleotide sequence ID" value="NZ_FOTS01000050.1"/>
</dbReference>
<comment type="subcellular location">
    <subcellularLocation>
        <location evidence="1">Cell membrane</location>
        <topology evidence="1">Multi-pass membrane protein</topology>
    </subcellularLocation>
</comment>
<dbReference type="Pfam" id="PF12704">
    <property type="entry name" value="MacB_PCD"/>
    <property type="match status" value="1"/>
</dbReference>
<name>A0A1I4NP11_9FIRM</name>
<dbReference type="GO" id="GO:0022857">
    <property type="term" value="F:transmembrane transporter activity"/>
    <property type="evidence" value="ECO:0007669"/>
    <property type="project" value="TreeGrafter"/>
</dbReference>
<reference evidence="11" key="1">
    <citation type="submission" date="2016-10" db="EMBL/GenBank/DDBJ databases">
        <authorList>
            <person name="Varghese N."/>
            <person name="Submissions S."/>
        </authorList>
    </citation>
    <scope>NUCLEOTIDE SEQUENCE [LARGE SCALE GENOMIC DNA]</scope>
    <source>
        <strain evidence="11">DSM 13327</strain>
    </source>
</reference>
<comment type="similarity">
    <text evidence="6">Belongs to the ABC-4 integral membrane protein family.</text>
</comment>
<organism evidence="10 11">
    <name type="scientific">Pelosinus propionicus DSM 13327</name>
    <dbReference type="NCBI Taxonomy" id="1123291"/>
    <lineage>
        <taxon>Bacteria</taxon>
        <taxon>Bacillati</taxon>
        <taxon>Bacillota</taxon>
        <taxon>Negativicutes</taxon>
        <taxon>Selenomonadales</taxon>
        <taxon>Sporomusaceae</taxon>
        <taxon>Pelosinus</taxon>
    </lineage>
</organism>
<evidence type="ECO:0000313" key="11">
    <source>
        <dbReference type="Proteomes" id="UP000199520"/>
    </source>
</evidence>
<evidence type="ECO:0000313" key="10">
    <source>
        <dbReference type="EMBL" id="SFM17199.1"/>
    </source>
</evidence>
<evidence type="ECO:0000256" key="7">
    <source>
        <dbReference type="SAM" id="Phobius"/>
    </source>
</evidence>
<accession>A0A1I4NP11</accession>
<dbReference type="STRING" id="1123291.SAMN04490355_10505"/>
<feature type="transmembrane region" description="Helical" evidence="7">
    <location>
        <begin position="325"/>
        <end position="352"/>
    </location>
</feature>
<proteinExistence type="inferred from homology"/>
<feature type="transmembrane region" description="Helical" evidence="7">
    <location>
        <begin position="364"/>
        <end position="386"/>
    </location>
</feature>
<evidence type="ECO:0000256" key="6">
    <source>
        <dbReference type="ARBA" id="ARBA00038076"/>
    </source>
</evidence>
<feature type="domain" description="ABC3 transporter permease C-terminal" evidence="8">
    <location>
        <begin position="283"/>
        <end position="392"/>
    </location>
</feature>
<evidence type="ECO:0000256" key="4">
    <source>
        <dbReference type="ARBA" id="ARBA00022989"/>
    </source>
</evidence>
<dbReference type="InterPro" id="IPR025857">
    <property type="entry name" value="MacB_PCD"/>
</dbReference>
<evidence type="ECO:0000256" key="2">
    <source>
        <dbReference type="ARBA" id="ARBA00022475"/>
    </source>
</evidence>
<dbReference type="PANTHER" id="PTHR30572:SF4">
    <property type="entry name" value="ABC TRANSPORTER PERMEASE YTRF"/>
    <property type="match status" value="1"/>
</dbReference>
<dbReference type="AlphaFoldDB" id="A0A1I4NP11"/>
<keyword evidence="5 7" id="KW-0472">Membrane</keyword>
<evidence type="ECO:0000256" key="3">
    <source>
        <dbReference type="ARBA" id="ARBA00022692"/>
    </source>
</evidence>
<gene>
    <name evidence="10" type="ORF">SAMN04490355_10505</name>
</gene>
<dbReference type="GO" id="GO:0005886">
    <property type="term" value="C:plasma membrane"/>
    <property type="evidence" value="ECO:0007669"/>
    <property type="project" value="UniProtKB-SubCell"/>
</dbReference>
<feature type="transmembrane region" description="Helical" evidence="7">
    <location>
        <begin position="280"/>
        <end position="304"/>
    </location>
</feature>
<dbReference type="Pfam" id="PF02687">
    <property type="entry name" value="FtsX"/>
    <property type="match status" value="1"/>
</dbReference>
<keyword evidence="11" id="KW-1185">Reference proteome</keyword>
<keyword evidence="2" id="KW-1003">Cell membrane</keyword>
<sequence>MFSESISIALAGLKANKLRAMLTMLGIIIGVGAVIAMVSIGMGVKDKVATSIAGLGSNLLVVTPGASNAGGSRQAAGSSITLNEKDAIAISQEVAGINLVAPAVTRSYQVVFGNQNWTTSIQGTTPDIQGIRNYNIEEGSFFTNQDLETRARVAVLGKTVAENLFNGGTPIGQTIRINNAPFRVVGVLEAKGESAGGNQDDTVIIPLKTAQERLMGITYIQNINVQATGTDVIYQVQDDITTLLRARHKLPTTTPDDFTVRNMVAIMAAADETTSMITSLLAVVAGLSLLVGGIGIMNIMLVSVTERTREIGIRKALGARYQNILLQFLIEAIVISVTGGVLGIALGIGASYGISSVAGWNTVISSLAIVAAFAFSVFIGLFFGIYPARKAALLDPIEALRYE</sequence>
<dbReference type="InterPro" id="IPR003838">
    <property type="entry name" value="ABC3_permease_C"/>
</dbReference>
<evidence type="ECO:0000256" key="1">
    <source>
        <dbReference type="ARBA" id="ARBA00004651"/>
    </source>
</evidence>
<evidence type="ECO:0000259" key="8">
    <source>
        <dbReference type="Pfam" id="PF02687"/>
    </source>
</evidence>
<dbReference type="OrthoDB" id="9770036at2"/>
<evidence type="ECO:0000259" key="9">
    <source>
        <dbReference type="Pfam" id="PF12704"/>
    </source>
</evidence>